<keyword evidence="11" id="KW-0735">Signal-anchor</keyword>
<comment type="subcellular location">
    <subcellularLocation>
        <location evidence="3">Endosome</location>
        <location evidence="3">Multivesicular body membrane</location>
        <topology evidence="3">Single-pass type II membrane protein</topology>
    </subcellularLocation>
    <subcellularLocation>
        <location evidence="2">Prevacuolar compartment membrane</location>
        <topology evidence="2">Single-pass type II membrane protein</topology>
    </subcellularLocation>
</comment>
<keyword evidence="10" id="KW-0442">Lipid degradation</keyword>
<evidence type="ECO:0000256" key="10">
    <source>
        <dbReference type="ARBA" id="ARBA00022963"/>
    </source>
</evidence>
<keyword evidence="16" id="KW-0325">Glycoprotein</keyword>
<feature type="domain" description="Fungal lipase-type" evidence="21">
    <location>
        <begin position="288"/>
        <end position="327"/>
    </location>
</feature>
<keyword evidence="7" id="KW-0812">Transmembrane</keyword>
<dbReference type="Pfam" id="PF01764">
    <property type="entry name" value="Lipase_3"/>
    <property type="match status" value="1"/>
</dbReference>
<feature type="compositionally biased region" description="Low complexity" evidence="19">
    <location>
        <begin position="460"/>
        <end position="473"/>
    </location>
</feature>
<dbReference type="InterPro" id="IPR002921">
    <property type="entry name" value="Fungal_lipase-type"/>
</dbReference>
<reference evidence="22 23" key="1">
    <citation type="journal article" date="2014" name="Genome Announc.">
        <title>Draft genome sequence of Sclerotinia borealis, a psychrophilic plant pathogenic fungus.</title>
        <authorList>
            <person name="Mardanov A.V."/>
            <person name="Beletsky A.V."/>
            <person name="Kadnikov V.V."/>
            <person name="Ignatov A.N."/>
            <person name="Ravin N.V."/>
        </authorList>
    </citation>
    <scope>NUCLEOTIDE SEQUENCE [LARGE SCALE GENOMIC DNA]</scope>
    <source>
        <strain evidence="23">F-4157</strain>
    </source>
</reference>
<dbReference type="FunFam" id="3.40.50.1820:FF:000129">
    <property type="entry name" value="Autophagy related lipase Atg15, putative"/>
    <property type="match status" value="1"/>
</dbReference>
<feature type="chain" id="PRO_5004918760" description="triacylglycerol lipase" evidence="20">
    <location>
        <begin position="21"/>
        <end position="575"/>
    </location>
</feature>
<evidence type="ECO:0000256" key="15">
    <source>
        <dbReference type="ARBA" id="ARBA00023136"/>
    </source>
</evidence>
<comment type="similarity">
    <text evidence="4">Belongs to the AB hydrolase superfamily. Lipase family.</text>
</comment>
<proteinExistence type="inferred from homology"/>
<name>W9CR93_SCLBF</name>
<dbReference type="GO" id="GO:0004806">
    <property type="term" value="F:triacylglycerol lipase activity"/>
    <property type="evidence" value="ECO:0007669"/>
    <property type="project" value="UniProtKB-EC"/>
</dbReference>
<evidence type="ECO:0000256" key="17">
    <source>
        <dbReference type="ARBA" id="ARBA00024663"/>
    </source>
</evidence>
<protein>
    <recommendedName>
        <fullName evidence="6">triacylglycerol lipase</fullName>
        <ecNumber evidence="6">3.1.1.3</ecNumber>
    </recommendedName>
    <alternativeName>
        <fullName evidence="18">Autophagy-related protein 15</fullName>
    </alternativeName>
</protein>
<dbReference type="SUPFAM" id="SSF53474">
    <property type="entry name" value="alpha/beta-Hydrolases"/>
    <property type="match status" value="1"/>
</dbReference>
<evidence type="ECO:0000256" key="4">
    <source>
        <dbReference type="ARBA" id="ARBA00010701"/>
    </source>
</evidence>
<dbReference type="GO" id="GO:0046461">
    <property type="term" value="P:neutral lipid catabolic process"/>
    <property type="evidence" value="ECO:0007669"/>
    <property type="project" value="TreeGrafter"/>
</dbReference>
<dbReference type="GO" id="GO:0034496">
    <property type="term" value="P:multivesicular body membrane disassembly"/>
    <property type="evidence" value="ECO:0007669"/>
    <property type="project" value="TreeGrafter"/>
</dbReference>
<comment type="catalytic activity">
    <reaction evidence="1">
        <text>a triacylglycerol + H2O = a diacylglycerol + a fatty acid + H(+)</text>
        <dbReference type="Rhea" id="RHEA:12044"/>
        <dbReference type="ChEBI" id="CHEBI:15377"/>
        <dbReference type="ChEBI" id="CHEBI:15378"/>
        <dbReference type="ChEBI" id="CHEBI:17855"/>
        <dbReference type="ChEBI" id="CHEBI:18035"/>
        <dbReference type="ChEBI" id="CHEBI:28868"/>
        <dbReference type="EC" id="3.1.1.3"/>
    </reaction>
</comment>
<dbReference type="GO" id="GO:0034727">
    <property type="term" value="P:piecemeal microautophagy of the nucleus"/>
    <property type="evidence" value="ECO:0007669"/>
    <property type="project" value="TreeGrafter"/>
</dbReference>
<sequence>MLLFSLCLIPLFCSILLVSGWNNYWAEAFQVPLFQSVQAPSLPIVRGTLRPWTSSSSKSSEGGAGIIQSRTLTLRSVYHHGTKEHPELHRRLKISPDKIKKAAIEGSESEDGIGPFTVSTAPIGIHRLKKRSVQDIEAFNQWPADLPASAWAVNDVPAPDVTDKSTVVNFAVMAANTYQRTPDDPEWEDIKPPFNLSSSIGWESDGLRGHVYADDTNTTVVIALKGTTSAVFDGAETTTNDKENDNLFAGCCCGQGGWGLRKVCDCMTATYTCNEMCVSKALKKPNRYYQAAVELYGNITEEYPTADVWLTGHSLGGLVTTLVALTFGHPVLTFESVPQALAISRLALPTPPGYSSASEARDNVGIWNFGHTADPVYMGTCNGATSLCAFAGYALESTCHAGLRCVYDVVADLGWSVSLSTHGIRASIKNVYKKYDKAPTCIADTECVDCFNWKREKGSRSTTSSTTASTTSKPRTRTETCKTPGWWGCLDKTSASTTFTSTTTITSTSCKSYGWFGRCLDPASTTFTSKTTIIEASATIHEFLATVTSSRDFTKGLKTKTAQAHQITASPIAPT</sequence>
<evidence type="ECO:0000256" key="14">
    <source>
        <dbReference type="ARBA" id="ARBA00023098"/>
    </source>
</evidence>
<dbReference type="HOGENOM" id="CLU_028295_0_1_1"/>
<keyword evidence="9" id="KW-0378">Hydrolase</keyword>
<keyword evidence="20" id="KW-0732">Signal</keyword>
<organism evidence="22 23">
    <name type="scientific">Sclerotinia borealis (strain F-4128)</name>
    <dbReference type="NCBI Taxonomy" id="1432307"/>
    <lineage>
        <taxon>Eukaryota</taxon>
        <taxon>Fungi</taxon>
        <taxon>Dikarya</taxon>
        <taxon>Ascomycota</taxon>
        <taxon>Pezizomycotina</taxon>
        <taxon>Leotiomycetes</taxon>
        <taxon>Helotiales</taxon>
        <taxon>Sclerotiniaceae</taxon>
        <taxon>Sclerotinia</taxon>
    </lineage>
</organism>
<dbReference type="Proteomes" id="UP000019487">
    <property type="component" value="Unassembled WGS sequence"/>
</dbReference>
<keyword evidence="12" id="KW-1133">Transmembrane helix</keyword>
<evidence type="ECO:0000256" key="19">
    <source>
        <dbReference type="SAM" id="MobiDB-lite"/>
    </source>
</evidence>
<evidence type="ECO:0000256" key="12">
    <source>
        <dbReference type="ARBA" id="ARBA00022989"/>
    </source>
</evidence>
<comment type="subunit">
    <text evidence="5">Binds to both phosphatidylinositol (PI) and phosphatidylinositol 3,5-bisphosphate (PIP2).</text>
</comment>
<evidence type="ECO:0000256" key="6">
    <source>
        <dbReference type="ARBA" id="ARBA00013279"/>
    </source>
</evidence>
<evidence type="ECO:0000313" key="22">
    <source>
        <dbReference type="EMBL" id="ESZ98366.1"/>
    </source>
</evidence>
<dbReference type="OrthoDB" id="58570at2759"/>
<keyword evidence="8" id="KW-0967">Endosome</keyword>
<evidence type="ECO:0000256" key="11">
    <source>
        <dbReference type="ARBA" id="ARBA00022968"/>
    </source>
</evidence>
<evidence type="ECO:0000256" key="13">
    <source>
        <dbReference type="ARBA" id="ARBA00023006"/>
    </source>
</evidence>
<evidence type="ECO:0000256" key="8">
    <source>
        <dbReference type="ARBA" id="ARBA00022753"/>
    </source>
</evidence>
<keyword evidence="15" id="KW-0472">Membrane</keyword>
<dbReference type="InterPro" id="IPR050805">
    <property type="entry name" value="ATG15_Lipase"/>
</dbReference>
<evidence type="ECO:0000256" key="3">
    <source>
        <dbReference type="ARBA" id="ARBA00004343"/>
    </source>
</evidence>
<accession>W9CR93</accession>
<gene>
    <name evidence="22" type="ORF">SBOR_1244</name>
</gene>
<dbReference type="Gene3D" id="3.40.50.1820">
    <property type="entry name" value="alpha/beta hydrolase"/>
    <property type="match status" value="1"/>
</dbReference>
<evidence type="ECO:0000256" key="16">
    <source>
        <dbReference type="ARBA" id="ARBA00023180"/>
    </source>
</evidence>
<keyword evidence="14" id="KW-0443">Lipid metabolism</keyword>
<evidence type="ECO:0000259" key="21">
    <source>
        <dbReference type="Pfam" id="PF01764"/>
    </source>
</evidence>
<evidence type="ECO:0000256" key="18">
    <source>
        <dbReference type="ARBA" id="ARBA00029828"/>
    </source>
</evidence>
<dbReference type="PANTHER" id="PTHR47175:SF2">
    <property type="entry name" value="LIPASE ATG15-RELATED"/>
    <property type="match status" value="1"/>
</dbReference>
<dbReference type="GO" id="GO:0032585">
    <property type="term" value="C:multivesicular body membrane"/>
    <property type="evidence" value="ECO:0007669"/>
    <property type="project" value="UniProtKB-SubCell"/>
</dbReference>
<dbReference type="EMBL" id="AYSA01000044">
    <property type="protein sequence ID" value="ESZ98366.1"/>
    <property type="molecule type" value="Genomic_DNA"/>
</dbReference>
<evidence type="ECO:0000256" key="20">
    <source>
        <dbReference type="SAM" id="SignalP"/>
    </source>
</evidence>
<dbReference type="GO" id="GO:0004620">
    <property type="term" value="F:phospholipase activity"/>
    <property type="evidence" value="ECO:0007669"/>
    <property type="project" value="TreeGrafter"/>
</dbReference>
<keyword evidence="23" id="KW-1185">Reference proteome</keyword>
<comment type="function">
    <text evidence="17">Lipase which is essential for lysis of subvacuolar cytoplasm to vacuole targeted bodies and intravacuolar autophagic bodies. Involved in the lysis of intravacuolar multivesicular body (MVB) vesicles. The intravacuolar membrane disintegration by ATG15 is critical to life span extension.</text>
</comment>
<comment type="caution">
    <text evidence="22">The sequence shown here is derived from an EMBL/GenBank/DDBJ whole genome shotgun (WGS) entry which is preliminary data.</text>
</comment>
<evidence type="ECO:0000256" key="5">
    <source>
        <dbReference type="ARBA" id="ARBA00011137"/>
    </source>
</evidence>
<evidence type="ECO:0000256" key="2">
    <source>
        <dbReference type="ARBA" id="ARBA00004270"/>
    </source>
</evidence>
<dbReference type="EC" id="3.1.1.3" evidence="6"/>
<feature type="region of interest" description="Disordered" evidence="19">
    <location>
        <begin position="458"/>
        <end position="479"/>
    </location>
</feature>
<dbReference type="STRING" id="1432307.W9CR93"/>
<evidence type="ECO:0000256" key="9">
    <source>
        <dbReference type="ARBA" id="ARBA00022801"/>
    </source>
</evidence>
<evidence type="ECO:0000256" key="1">
    <source>
        <dbReference type="ARBA" id="ARBA00001024"/>
    </source>
</evidence>
<keyword evidence="13" id="KW-0072">Autophagy</keyword>
<dbReference type="InterPro" id="IPR029058">
    <property type="entry name" value="AB_hydrolase_fold"/>
</dbReference>
<dbReference type="PANTHER" id="PTHR47175">
    <property type="entry name" value="LIPASE ATG15-RELATED"/>
    <property type="match status" value="1"/>
</dbReference>
<dbReference type="AlphaFoldDB" id="W9CR93"/>
<dbReference type="GO" id="GO:0006660">
    <property type="term" value="P:phosphatidylserine catabolic process"/>
    <property type="evidence" value="ECO:0007669"/>
    <property type="project" value="TreeGrafter"/>
</dbReference>
<dbReference type="GO" id="GO:0005775">
    <property type="term" value="C:vacuolar lumen"/>
    <property type="evidence" value="ECO:0007669"/>
    <property type="project" value="TreeGrafter"/>
</dbReference>
<feature type="signal peptide" evidence="20">
    <location>
        <begin position="1"/>
        <end position="20"/>
    </location>
</feature>
<evidence type="ECO:0000256" key="7">
    <source>
        <dbReference type="ARBA" id="ARBA00022692"/>
    </source>
</evidence>
<evidence type="ECO:0000313" key="23">
    <source>
        <dbReference type="Proteomes" id="UP000019487"/>
    </source>
</evidence>